<keyword evidence="4" id="KW-1185">Reference proteome</keyword>
<evidence type="ECO:0000313" key="4">
    <source>
        <dbReference type="Proteomes" id="UP001595907"/>
    </source>
</evidence>
<feature type="chain" id="PRO_5047539364" evidence="1">
    <location>
        <begin position="22"/>
        <end position="152"/>
    </location>
</feature>
<evidence type="ECO:0000256" key="1">
    <source>
        <dbReference type="SAM" id="SignalP"/>
    </source>
</evidence>
<keyword evidence="1" id="KW-0732">Signal</keyword>
<comment type="caution">
    <text evidence="3">The sequence shown here is derived from an EMBL/GenBank/DDBJ whole genome shotgun (WGS) entry which is preliminary data.</text>
</comment>
<dbReference type="Pfam" id="PF13648">
    <property type="entry name" value="Lipocalin_4"/>
    <property type="match status" value="1"/>
</dbReference>
<dbReference type="InterPro" id="IPR024311">
    <property type="entry name" value="Lipocalin-like"/>
</dbReference>
<dbReference type="RefSeq" id="WP_379708591.1">
    <property type="nucleotide sequence ID" value="NZ_JBHSCZ010000002.1"/>
</dbReference>
<feature type="domain" description="Lipocalin-like" evidence="2">
    <location>
        <begin position="42"/>
        <end position="119"/>
    </location>
</feature>
<gene>
    <name evidence="3" type="ORF">ACFOWM_07905</name>
</gene>
<accession>A0ABV8QT23</accession>
<feature type="signal peptide" evidence="1">
    <location>
        <begin position="1"/>
        <end position="21"/>
    </location>
</feature>
<dbReference type="EMBL" id="JBHSCZ010000002">
    <property type="protein sequence ID" value="MFC4262795.1"/>
    <property type="molecule type" value="Genomic_DNA"/>
</dbReference>
<evidence type="ECO:0000313" key="3">
    <source>
        <dbReference type="EMBL" id="MFC4262795.1"/>
    </source>
</evidence>
<dbReference type="Proteomes" id="UP001595907">
    <property type="component" value="Unassembled WGS sequence"/>
</dbReference>
<proteinExistence type="predicted"/>
<sequence length="152" mass="17136">MLRYFILILVISFLQNSNVFAQDAREGTPEEKAAHAQNVKGIMGKWKTNGTETEIVEDQLKPKKQEVEQLYKNIFDNAAWEFKTDGSFTITNNIDGKSSTDKGTFTIVANKLTLYMSGNTLHCLMKMKVDGTMVVAIMITEKSKFGMLLTKQ</sequence>
<reference evidence="4" key="1">
    <citation type="journal article" date="2019" name="Int. J. Syst. Evol. Microbiol.">
        <title>The Global Catalogue of Microorganisms (GCM) 10K type strain sequencing project: providing services to taxonomists for standard genome sequencing and annotation.</title>
        <authorList>
            <consortium name="The Broad Institute Genomics Platform"/>
            <consortium name="The Broad Institute Genome Sequencing Center for Infectious Disease"/>
            <person name="Wu L."/>
            <person name="Ma J."/>
        </authorList>
    </citation>
    <scope>NUCLEOTIDE SEQUENCE [LARGE SCALE GENOMIC DNA]</scope>
    <source>
        <strain evidence="4">CECT 8289</strain>
    </source>
</reference>
<organism evidence="3 4">
    <name type="scientific">Ferruginibacter yonginensis</name>
    <dbReference type="NCBI Taxonomy" id="1310416"/>
    <lineage>
        <taxon>Bacteria</taxon>
        <taxon>Pseudomonadati</taxon>
        <taxon>Bacteroidota</taxon>
        <taxon>Chitinophagia</taxon>
        <taxon>Chitinophagales</taxon>
        <taxon>Chitinophagaceae</taxon>
        <taxon>Ferruginibacter</taxon>
    </lineage>
</organism>
<evidence type="ECO:0000259" key="2">
    <source>
        <dbReference type="Pfam" id="PF13648"/>
    </source>
</evidence>
<name>A0ABV8QT23_9BACT</name>
<protein>
    <submittedName>
        <fullName evidence="3">Lipocalin family protein</fullName>
    </submittedName>
</protein>